<sequence length="305" mass="34130">MHALPKLGVGLAYQAPLNPLFDTASPPIDYVEVVPDIFWTDRGPAVEPRYVDDAKGMGTVSSLARRWPIVAHGIGLSIGSADGFETDHLGQIERWWQRHRFPWHSDHLAFHLAEHQGARANAGITLPLARDRESIDLLVPRIREVMRRVPAPFLLENNVYYFDIPEAEMDEASFLDTLCRESGCGLLLDLHNLHTNACNHGFDPFDVLRRLDMHHVGEIHVAGGMELDGFYLDAHSDVIPEAVWHLLEWTLPRCRNIGGVTFEIFGSWVESVGLAAIQSDLERLQALWARCQGEASAAAHREVGT</sequence>
<reference evidence="1 2" key="1">
    <citation type="submission" date="2019-06" db="EMBL/GenBank/DDBJ databases">
        <title>Lysobacter alkalisoli sp. nov. isolated from saline soil.</title>
        <authorList>
            <person name="Sun J.-Q."/>
            <person name="Xu L."/>
        </authorList>
    </citation>
    <scope>NUCLEOTIDE SEQUENCE [LARGE SCALE GENOMIC DNA]</scope>
    <source>
        <strain evidence="1 2">JCM 31130</strain>
    </source>
</reference>
<dbReference type="InterPro" id="IPR007801">
    <property type="entry name" value="MbnB/TglH/ChrH"/>
</dbReference>
<dbReference type="PANTHER" id="PTHR42194:SF1">
    <property type="entry name" value="UPF0276 PROTEIN HI_1600"/>
    <property type="match status" value="1"/>
</dbReference>
<dbReference type="OrthoDB" id="9763101at2"/>
<evidence type="ECO:0000313" key="1">
    <source>
        <dbReference type="EMBL" id="TQD42191.1"/>
    </source>
</evidence>
<accession>A0A508A041</accession>
<dbReference type="AlphaFoldDB" id="A0A508A041"/>
<proteinExistence type="predicted"/>
<organism evidence="1 2">
    <name type="scientific">Marilutibacter aestuarii</name>
    <dbReference type="NCBI Taxonomy" id="1706195"/>
    <lineage>
        <taxon>Bacteria</taxon>
        <taxon>Pseudomonadati</taxon>
        <taxon>Pseudomonadota</taxon>
        <taxon>Gammaproteobacteria</taxon>
        <taxon>Lysobacterales</taxon>
        <taxon>Lysobacteraceae</taxon>
        <taxon>Marilutibacter</taxon>
    </lineage>
</organism>
<dbReference type="Gene3D" id="3.20.20.150">
    <property type="entry name" value="Divalent-metal-dependent TIM barrel enzymes"/>
    <property type="match status" value="1"/>
</dbReference>
<evidence type="ECO:0000313" key="2">
    <source>
        <dbReference type="Proteomes" id="UP000318212"/>
    </source>
</evidence>
<comment type="caution">
    <text evidence="1">The sequence shown here is derived from an EMBL/GenBank/DDBJ whole genome shotgun (WGS) entry which is preliminary data.</text>
</comment>
<dbReference type="Proteomes" id="UP000318212">
    <property type="component" value="Unassembled WGS sequence"/>
</dbReference>
<keyword evidence="2" id="KW-1185">Reference proteome</keyword>
<dbReference type="PANTHER" id="PTHR42194">
    <property type="entry name" value="UPF0276 PROTEIN HI_1600"/>
    <property type="match status" value="1"/>
</dbReference>
<protein>
    <submittedName>
        <fullName evidence="1">DUF692 domain-containing protein</fullName>
    </submittedName>
</protein>
<gene>
    <name evidence="1" type="ORF">FKV25_12010</name>
</gene>
<dbReference type="EMBL" id="VICE01000111">
    <property type="protein sequence ID" value="TQD42191.1"/>
    <property type="molecule type" value="Genomic_DNA"/>
</dbReference>
<dbReference type="Pfam" id="PF05114">
    <property type="entry name" value="MbnB_TglH_ChrH"/>
    <property type="match status" value="1"/>
</dbReference>
<name>A0A508A041_9GAMM</name>
<dbReference type="NCBIfam" id="NF003818">
    <property type="entry name" value="PRK05409.1"/>
    <property type="match status" value="1"/>
</dbReference>
<dbReference type="RefSeq" id="WP_141519041.1">
    <property type="nucleotide sequence ID" value="NZ_VICE01000111.1"/>
</dbReference>